<feature type="domain" description="Phage tail fibre protein N-terminal" evidence="1">
    <location>
        <begin position="3"/>
        <end position="150"/>
    </location>
</feature>
<sequence>MTYGSKTTAKYKQRVTAAEAGGAKVQFVSFAVGDGNGAVPLLGSIESGLIHMVYAAPIMSASVNPGNLQQIDIVCPLPAVDGSGNAIGPFWIREVAILDEQGNVVVVANTQIEKSTSATGQVSAFNLTVSVSVDDATPLILTPAVTYATSDDVLSIDAALATLLQAIAQADQTILMLQGHELKHRAALDKQRRRIDAIATAINLTTI</sequence>
<dbReference type="Proteomes" id="UP000239089">
    <property type="component" value="Unassembled WGS sequence"/>
</dbReference>
<organism evidence="2 3">
    <name type="scientific">Rhodoblastus sphagnicola</name>
    <dbReference type="NCBI Taxonomy" id="333368"/>
    <lineage>
        <taxon>Bacteria</taxon>
        <taxon>Pseudomonadati</taxon>
        <taxon>Pseudomonadota</taxon>
        <taxon>Alphaproteobacteria</taxon>
        <taxon>Hyphomicrobiales</taxon>
        <taxon>Rhodoblastaceae</taxon>
        <taxon>Rhodoblastus</taxon>
    </lineage>
</organism>
<accession>A0A2S6N2X5</accession>
<evidence type="ECO:0000313" key="3">
    <source>
        <dbReference type="Proteomes" id="UP000239089"/>
    </source>
</evidence>
<gene>
    <name evidence="2" type="ORF">CCR94_16275</name>
</gene>
<name>A0A2S6N2X5_9HYPH</name>
<dbReference type="EMBL" id="NHSJ01000100">
    <property type="protein sequence ID" value="PPQ28946.1"/>
    <property type="molecule type" value="Genomic_DNA"/>
</dbReference>
<reference evidence="2 3" key="1">
    <citation type="journal article" date="2018" name="Arch. Microbiol.">
        <title>New insights into the metabolic potential of the phototrophic purple bacterium Rhodopila globiformis DSM 161(T) from its draft genome sequence and evidence for a vanadium-dependent nitrogenase.</title>
        <authorList>
            <person name="Imhoff J.F."/>
            <person name="Rahn T."/>
            <person name="Kunzel S."/>
            <person name="Neulinger S.C."/>
        </authorList>
    </citation>
    <scope>NUCLEOTIDE SEQUENCE [LARGE SCALE GENOMIC DNA]</scope>
    <source>
        <strain evidence="2 3">DSM 16996</strain>
    </source>
</reference>
<proteinExistence type="predicted"/>
<keyword evidence="3" id="KW-1185">Reference proteome</keyword>
<dbReference type="Pfam" id="PF12571">
    <property type="entry name" value="Phage_tail_fib"/>
    <property type="match status" value="1"/>
</dbReference>
<dbReference type="RefSeq" id="WP_104508903.1">
    <property type="nucleotide sequence ID" value="NZ_JACIGC010000011.1"/>
</dbReference>
<evidence type="ECO:0000313" key="2">
    <source>
        <dbReference type="EMBL" id="PPQ28946.1"/>
    </source>
</evidence>
<dbReference type="AlphaFoldDB" id="A0A2S6N2X5"/>
<dbReference type="InterPro" id="IPR022225">
    <property type="entry name" value="Phage_tail_fibre_N"/>
</dbReference>
<comment type="caution">
    <text evidence="2">The sequence shown here is derived from an EMBL/GenBank/DDBJ whole genome shotgun (WGS) entry which is preliminary data.</text>
</comment>
<evidence type="ECO:0000259" key="1">
    <source>
        <dbReference type="Pfam" id="PF12571"/>
    </source>
</evidence>
<dbReference type="OrthoDB" id="8225519at2"/>
<protein>
    <recommendedName>
        <fullName evidence="1">Phage tail fibre protein N-terminal domain-containing protein</fullName>
    </recommendedName>
</protein>